<keyword evidence="1" id="KW-0547">Nucleotide-binding</keyword>
<keyword evidence="3 6" id="KW-0347">Helicase</keyword>
<dbReference type="InterPro" id="IPR027417">
    <property type="entry name" value="P-loop_NTPase"/>
</dbReference>
<name>A0A4R4JXK8_9BACT</name>
<keyword evidence="4" id="KW-0067">ATP-binding</keyword>
<evidence type="ECO:0000256" key="2">
    <source>
        <dbReference type="ARBA" id="ARBA00022801"/>
    </source>
</evidence>
<dbReference type="PANTHER" id="PTHR12131:SF1">
    <property type="entry name" value="ATP-DEPENDENT RNA HELICASE SUPV3L1, MITOCHONDRIAL-RELATED"/>
    <property type="match status" value="1"/>
</dbReference>
<reference evidence="6 7" key="1">
    <citation type="submission" date="2019-02" db="EMBL/GenBank/DDBJ databases">
        <title>Arundinibacter roseus gen. nov., sp. nov., a new member of the family Cytophagaceae.</title>
        <authorList>
            <person name="Szuroczki S."/>
            <person name="Khayer B."/>
            <person name="Sproer C."/>
            <person name="Toumi M."/>
            <person name="Szabo A."/>
            <person name="Felfoldi T."/>
            <person name="Schumann P."/>
            <person name="Toth E."/>
        </authorList>
    </citation>
    <scope>NUCLEOTIDE SEQUENCE [LARGE SCALE GENOMIC DNA]</scope>
    <source>
        <strain evidence="6 7">DMA-k-7a</strain>
    </source>
</reference>
<comment type="caution">
    <text evidence="6">The sequence shown here is derived from an EMBL/GenBank/DDBJ whole genome shotgun (WGS) entry which is preliminary data.</text>
</comment>
<evidence type="ECO:0000256" key="1">
    <source>
        <dbReference type="ARBA" id="ARBA00022741"/>
    </source>
</evidence>
<dbReference type="PANTHER" id="PTHR12131">
    <property type="entry name" value="ATP-DEPENDENT RNA AND DNA HELICASE"/>
    <property type="match status" value="1"/>
</dbReference>
<evidence type="ECO:0000313" key="7">
    <source>
        <dbReference type="Proteomes" id="UP000295706"/>
    </source>
</evidence>
<organism evidence="6 7">
    <name type="scientific">Arundinibacter roseus</name>
    <dbReference type="NCBI Taxonomy" id="2070510"/>
    <lineage>
        <taxon>Bacteria</taxon>
        <taxon>Pseudomonadati</taxon>
        <taxon>Bacteroidota</taxon>
        <taxon>Cytophagia</taxon>
        <taxon>Cytophagales</taxon>
        <taxon>Spirosomataceae</taxon>
        <taxon>Arundinibacter</taxon>
    </lineage>
</organism>
<evidence type="ECO:0000313" key="6">
    <source>
        <dbReference type="EMBL" id="TDB59514.1"/>
    </source>
</evidence>
<dbReference type="InterPro" id="IPR014001">
    <property type="entry name" value="Helicase_ATP-bd"/>
</dbReference>
<dbReference type="SUPFAM" id="SSF52540">
    <property type="entry name" value="P-loop containing nucleoside triphosphate hydrolases"/>
    <property type="match status" value="1"/>
</dbReference>
<dbReference type="GO" id="GO:0016787">
    <property type="term" value="F:hydrolase activity"/>
    <property type="evidence" value="ECO:0007669"/>
    <property type="project" value="UniProtKB-KW"/>
</dbReference>
<dbReference type="Pfam" id="PF00270">
    <property type="entry name" value="DEAD"/>
    <property type="match status" value="1"/>
</dbReference>
<gene>
    <name evidence="6" type="ORF">EZE20_22160</name>
</gene>
<keyword evidence="7" id="KW-1185">Reference proteome</keyword>
<dbReference type="EMBL" id="SMJU01000020">
    <property type="protein sequence ID" value="TDB59514.1"/>
    <property type="molecule type" value="Genomic_DNA"/>
</dbReference>
<evidence type="ECO:0000256" key="3">
    <source>
        <dbReference type="ARBA" id="ARBA00022806"/>
    </source>
</evidence>
<dbReference type="Gene3D" id="3.40.50.300">
    <property type="entry name" value="P-loop containing nucleotide triphosphate hydrolases"/>
    <property type="match status" value="2"/>
</dbReference>
<dbReference type="GO" id="GO:0005524">
    <property type="term" value="F:ATP binding"/>
    <property type="evidence" value="ECO:0007669"/>
    <property type="project" value="UniProtKB-KW"/>
</dbReference>
<dbReference type="RefSeq" id="WP_132121887.1">
    <property type="nucleotide sequence ID" value="NZ_SMJU01000020.1"/>
</dbReference>
<protein>
    <submittedName>
        <fullName evidence="6">DEAD/DEAH box helicase</fullName>
    </submittedName>
</protein>
<evidence type="ECO:0000256" key="4">
    <source>
        <dbReference type="ARBA" id="ARBA00022840"/>
    </source>
</evidence>
<dbReference type="AlphaFoldDB" id="A0A4R4JXK8"/>
<keyword evidence="2" id="KW-0378">Hydrolase</keyword>
<dbReference type="InterPro" id="IPR011545">
    <property type="entry name" value="DEAD/DEAH_box_helicase_dom"/>
</dbReference>
<dbReference type="OrthoDB" id="9815222at2"/>
<dbReference type="InterPro" id="IPR050699">
    <property type="entry name" value="RNA-DNA_Helicase"/>
</dbReference>
<proteinExistence type="predicted"/>
<dbReference type="Proteomes" id="UP000295706">
    <property type="component" value="Unassembled WGS sequence"/>
</dbReference>
<sequence>MEIFETCQTINEYLNSEKEVQARNELIRLLDFHDINKIEYSPLVNHLIRETGLYPYIKPETANWSDRFVYEVFKVDIGGIQSTLHREQSSLLKRLVSGENIVVSAPTSFGKSFVIDAFIAINEPINVIIIVPTIALTDETRRRIYKKFAHQYKIITTTEAELGEKNIFIFPQERAMNYVSKLDKIDILIIDEFYKASSVYDKSRSPSLLKAIIKLGQKAKQKYFLAPNITSIGDNIFTKDMSFEDKLNFNTVYLEKFDLYKDISGDKIEKEIQKGEILLKILEQTKTKSLIYAASYPQIDKVSNLLNESLPISDKPLLVDFANWLTINYGANWKLTNLVKRGVGIHNGQLHRSISQIQVKLFEELDGLNNIISTSSIIEGVNTSAENVIIWRNRKSGGNSILDSFTYKNIIGRGGRMFKYFIGKIYLLEPPPPEGQTQLDILFPDTILGDLDEKVYRSSLNHEQISKIITFKSEMYDILGKETYDRLLKENIFQSNDSDFVKETAKQMKANPEEWNGLSYLNSNEPESWDRLLRKIISLQPGEWGDGPYGIQHKKFVEFVKILAQNWGSTIPELLDEIDEFDIDIEQFFKLERIAAFNLSSLISDINILQREILNNGTDVSPFISRVAHAFLPSVVYQLEEYGLPRMISWKLHQNGIINFYDENLNIHNTIEIFHRIGKEQINSFQFFDKFDKYIVDYFYDGITINQN</sequence>
<accession>A0A4R4JXK8</accession>
<evidence type="ECO:0000259" key="5">
    <source>
        <dbReference type="PROSITE" id="PS51192"/>
    </source>
</evidence>
<feature type="domain" description="Helicase ATP-binding" evidence="5">
    <location>
        <begin position="92"/>
        <end position="231"/>
    </location>
</feature>
<dbReference type="GO" id="GO:0004386">
    <property type="term" value="F:helicase activity"/>
    <property type="evidence" value="ECO:0007669"/>
    <property type="project" value="UniProtKB-KW"/>
</dbReference>
<dbReference type="SMART" id="SM00487">
    <property type="entry name" value="DEXDc"/>
    <property type="match status" value="1"/>
</dbReference>
<dbReference type="PROSITE" id="PS51192">
    <property type="entry name" value="HELICASE_ATP_BIND_1"/>
    <property type="match status" value="1"/>
</dbReference>
<dbReference type="GO" id="GO:0003676">
    <property type="term" value="F:nucleic acid binding"/>
    <property type="evidence" value="ECO:0007669"/>
    <property type="project" value="InterPro"/>
</dbReference>